<reference evidence="1 2" key="1">
    <citation type="journal article" date="2019" name="Sci. Rep.">
        <title>Orb-weaving spider Araneus ventricosus genome elucidates the spidroin gene catalogue.</title>
        <authorList>
            <person name="Kono N."/>
            <person name="Nakamura H."/>
            <person name="Ohtoshi R."/>
            <person name="Moran D.A.P."/>
            <person name="Shinohara A."/>
            <person name="Yoshida Y."/>
            <person name="Fujiwara M."/>
            <person name="Mori M."/>
            <person name="Tomita M."/>
            <person name="Arakawa K."/>
        </authorList>
    </citation>
    <scope>NUCLEOTIDE SEQUENCE [LARGE SCALE GENOMIC DNA]</scope>
</reference>
<dbReference type="EMBL" id="BGPR01001166">
    <property type="protein sequence ID" value="GBM47105.1"/>
    <property type="molecule type" value="Genomic_DNA"/>
</dbReference>
<evidence type="ECO:0000313" key="2">
    <source>
        <dbReference type="Proteomes" id="UP000499080"/>
    </source>
</evidence>
<gene>
    <name evidence="1" type="ORF">AVEN_24237_1</name>
</gene>
<dbReference type="AlphaFoldDB" id="A0A4Y2G345"/>
<organism evidence="1 2">
    <name type="scientific">Araneus ventricosus</name>
    <name type="common">Orbweaver spider</name>
    <name type="synonym">Epeira ventricosa</name>
    <dbReference type="NCBI Taxonomy" id="182803"/>
    <lineage>
        <taxon>Eukaryota</taxon>
        <taxon>Metazoa</taxon>
        <taxon>Ecdysozoa</taxon>
        <taxon>Arthropoda</taxon>
        <taxon>Chelicerata</taxon>
        <taxon>Arachnida</taxon>
        <taxon>Araneae</taxon>
        <taxon>Araneomorphae</taxon>
        <taxon>Entelegynae</taxon>
        <taxon>Araneoidea</taxon>
        <taxon>Araneidae</taxon>
        <taxon>Araneus</taxon>
    </lineage>
</organism>
<sequence>MSLWVRCRPQSRTVPGLRPDSTEDPSCIGPVARYIIRKGSNVQPLLWFGNLERGCHLRCRPHDLTAVQYEEVHPKMALVLLQNGVLI</sequence>
<evidence type="ECO:0000313" key="1">
    <source>
        <dbReference type="EMBL" id="GBM47105.1"/>
    </source>
</evidence>
<dbReference type="Proteomes" id="UP000499080">
    <property type="component" value="Unassembled WGS sequence"/>
</dbReference>
<protein>
    <submittedName>
        <fullName evidence="1">Uncharacterized protein</fullName>
    </submittedName>
</protein>
<proteinExistence type="predicted"/>
<accession>A0A4Y2G345</accession>
<name>A0A4Y2G345_ARAVE</name>
<keyword evidence="2" id="KW-1185">Reference proteome</keyword>
<comment type="caution">
    <text evidence="1">The sequence shown here is derived from an EMBL/GenBank/DDBJ whole genome shotgun (WGS) entry which is preliminary data.</text>
</comment>